<evidence type="ECO:0000313" key="2">
    <source>
        <dbReference type="Proteomes" id="UP000824120"/>
    </source>
</evidence>
<dbReference type="Proteomes" id="UP000824120">
    <property type="component" value="Chromosome 2"/>
</dbReference>
<sequence length="241" mass="27472">MINIFNSQIQQEGKGDDLNDPDYDNIGSIKIALLNGITMAGGAAISIPGTFRVATQKTVNENTRIKPGDNFFHVVNKFQLERRFQNSKITSLFRPFLECPCITFCKIYIVLDPLSSVSSSRILLLLLTIAMALEPKCWIISLKSILSLSDATYGIFLFLQRMLNQQYIEIEPVLCVCSALRRAQHHNLSKLAQDLMEYAYVKDLCASFREKEVTVDSAKKRKWRGKIPIDTYLIPFQWLNQ</sequence>
<organism evidence="1 2">
    <name type="scientific">Solanum commersonii</name>
    <name type="common">Commerson's wild potato</name>
    <name type="synonym">Commerson's nightshade</name>
    <dbReference type="NCBI Taxonomy" id="4109"/>
    <lineage>
        <taxon>Eukaryota</taxon>
        <taxon>Viridiplantae</taxon>
        <taxon>Streptophyta</taxon>
        <taxon>Embryophyta</taxon>
        <taxon>Tracheophyta</taxon>
        <taxon>Spermatophyta</taxon>
        <taxon>Magnoliopsida</taxon>
        <taxon>eudicotyledons</taxon>
        <taxon>Gunneridae</taxon>
        <taxon>Pentapetalae</taxon>
        <taxon>asterids</taxon>
        <taxon>lamiids</taxon>
        <taxon>Solanales</taxon>
        <taxon>Solanaceae</taxon>
        <taxon>Solanoideae</taxon>
        <taxon>Solaneae</taxon>
        <taxon>Solanum</taxon>
    </lineage>
</organism>
<gene>
    <name evidence="1" type="ORF">H5410_007346</name>
</gene>
<reference evidence="1 2" key="1">
    <citation type="submission" date="2020-09" db="EMBL/GenBank/DDBJ databases">
        <title>De no assembly of potato wild relative species, Solanum commersonii.</title>
        <authorList>
            <person name="Cho K."/>
        </authorList>
    </citation>
    <scope>NUCLEOTIDE SEQUENCE [LARGE SCALE GENOMIC DNA]</scope>
    <source>
        <strain evidence="1">LZ3.2</strain>
        <tissue evidence="1">Leaf</tissue>
    </source>
</reference>
<name>A0A9J6AC85_SOLCO</name>
<dbReference type="AlphaFoldDB" id="A0A9J6AC85"/>
<dbReference type="EMBL" id="JACXVP010000002">
    <property type="protein sequence ID" value="KAG5622128.1"/>
    <property type="molecule type" value="Genomic_DNA"/>
</dbReference>
<comment type="caution">
    <text evidence="1">The sequence shown here is derived from an EMBL/GenBank/DDBJ whole genome shotgun (WGS) entry which is preliminary data.</text>
</comment>
<keyword evidence="2" id="KW-1185">Reference proteome</keyword>
<protein>
    <submittedName>
        <fullName evidence="1">Uncharacterized protein</fullName>
    </submittedName>
</protein>
<proteinExistence type="predicted"/>
<accession>A0A9J6AC85</accession>
<evidence type="ECO:0000313" key="1">
    <source>
        <dbReference type="EMBL" id="KAG5622128.1"/>
    </source>
</evidence>